<protein>
    <submittedName>
        <fullName evidence="2">Uncharacterized protein</fullName>
    </submittedName>
</protein>
<reference evidence="2" key="1">
    <citation type="submission" date="2014-09" db="EMBL/GenBank/DDBJ databases">
        <authorList>
            <person name="Magalhaes I.L.F."/>
            <person name="Oliveira U."/>
            <person name="Santos F.R."/>
            <person name="Vidigal T.H.D.A."/>
            <person name="Brescovit A.D."/>
            <person name="Santos A.J."/>
        </authorList>
    </citation>
    <scope>NUCLEOTIDE SEQUENCE</scope>
    <source>
        <tissue evidence="2">Shoot tissue taken approximately 20 cm above the soil surface</tissue>
    </source>
</reference>
<evidence type="ECO:0000313" key="2">
    <source>
        <dbReference type="EMBL" id="JAE24628.1"/>
    </source>
</evidence>
<dbReference type="AlphaFoldDB" id="A0A0A9GVM0"/>
<feature type="region of interest" description="Disordered" evidence="1">
    <location>
        <begin position="22"/>
        <end position="41"/>
    </location>
</feature>
<dbReference type="EMBL" id="GBRH01173268">
    <property type="protein sequence ID" value="JAE24628.1"/>
    <property type="molecule type" value="Transcribed_RNA"/>
</dbReference>
<sequence>MPLLLYPFSVFVPPQRARLRRLSPPPPMAAVASRLRPPPLR</sequence>
<name>A0A0A9GVM0_ARUDO</name>
<reference evidence="2" key="2">
    <citation type="journal article" date="2015" name="Data Brief">
        <title>Shoot transcriptome of the giant reed, Arundo donax.</title>
        <authorList>
            <person name="Barrero R.A."/>
            <person name="Guerrero F.D."/>
            <person name="Moolhuijzen P."/>
            <person name="Goolsby J.A."/>
            <person name="Tidwell J."/>
            <person name="Bellgard S.E."/>
            <person name="Bellgard M.I."/>
        </authorList>
    </citation>
    <scope>NUCLEOTIDE SEQUENCE</scope>
    <source>
        <tissue evidence="2">Shoot tissue taken approximately 20 cm above the soil surface</tissue>
    </source>
</reference>
<accession>A0A0A9GVM0</accession>
<evidence type="ECO:0000256" key="1">
    <source>
        <dbReference type="SAM" id="MobiDB-lite"/>
    </source>
</evidence>
<organism evidence="2">
    <name type="scientific">Arundo donax</name>
    <name type="common">Giant reed</name>
    <name type="synonym">Donax arundinaceus</name>
    <dbReference type="NCBI Taxonomy" id="35708"/>
    <lineage>
        <taxon>Eukaryota</taxon>
        <taxon>Viridiplantae</taxon>
        <taxon>Streptophyta</taxon>
        <taxon>Embryophyta</taxon>
        <taxon>Tracheophyta</taxon>
        <taxon>Spermatophyta</taxon>
        <taxon>Magnoliopsida</taxon>
        <taxon>Liliopsida</taxon>
        <taxon>Poales</taxon>
        <taxon>Poaceae</taxon>
        <taxon>PACMAD clade</taxon>
        <taxon>Arundinoideae</taxon>
        <taxon>Arundineae</taxon>
        <taxon>Arundo</taxon>
    </lineage>
</organism>
<proteinExistence type="predicted"/>